<reference evidence="2 3" key="1">
    <citation type="submission" date="2017-09" db="EMBL/GenBank/DDBJ databases">
        <title>Arcobacter canalis sp. nov., a new species isolated from a water canal contaminated with urban sewage.</title>
        <authorList>
            <person name="Perez-Cataluna A."/>
            <person name="Salas-Masso N."/>
            <person name="Figueras M.J."/>
        </authorList>
    </citation>
    <scope>NUCLEOTIDE SEQUENCE [LARGE SCALE GENOMIC DNA]</scope>
    <source>
        <strain evidence="2 3">F98-3</strain>
    </source>
</reference>
<dbReference type="KEGG" id="amol:AMOL_1229"/>
<dbReference type="AlphaFoldDB" id="A0A2G1DLQ8"/>
<sequence>MKLKINKPKTRPIQIEPWFFRYLNEGELKVVSAILAHADIRNRQENSFPSNRTIAFYCGFGLLKENTKTHKIYLQLTKKEKEEFDKKRTKNAIQQVKNIKRALENKGVLKREYSGFKGKTIVYMTLDLEWKKEQFLKDYDEYFNDIEHEDNLEEKAQIEKELETIQNLYKKGDISKENMSKRLIDLSRRLKDIGEPEIPLDDVTKVADFYMNSKDIQNKINNDEIKNKDAYRNSIIKSIKNNEFKNANKLYKALEKEEYENILKILSEYYLNDKNDLPFSNKIYYFKKIRLEDNVFIARYKTKDNKFIKEVAIKNSEISYQLNNPITYTQRTRELLENYSKNEIKLIDKYKKKKE</sequence>
<organism evidence="2 3">
    <name type="scientific">Malaciobacter molluscorum LMG 25693</name>
    <dbReference type="NCBI Taxonomy" id="870501"/>
    <lineage>
        <taxon>Bacteria</taxon>
        <taxon>Pseudomonadati</taxon>
        <taxon>Campylobacterota</taxon>
        <taxon>Epsilonproteobacteria</taxon>
        <taxon>Campylobacterales</taxon>
        <taxon>Arcobacteraceae</taxon>
        <taxon>Malaciobacter</taxon>
    </lineage>
</organism>
<dbReference type="Proteomes" id="UP000221222">
    <property type="component" value="Unassembled WGS sequence"/>
</dbReference>
<proteinExistence type="predicted"/>
<evidence type="ECO:0000313" key="3">
    <source>
        <dbReference type="Proteomes" id="UP000221222"/>
    </source>
</evidence>
<gene>
    <name evidence="1" type="ORF">AMOL_1229</name>
    <name evidence="2" type="ORF">CPU12_01270</name>
</gene>
<reference evidence="1 4" key="2">
    <citation type="submission" date="2018-08" db="EMBL/GenBank/DDBJ databases">
        <title>Complete genome of the Arcobacter molluscorum type strain LMG 25693.</title>
        <authorList>
            <person name="Miller W.G."/>
            <person name="Yee E."/>
            <person name="Bono J.L."/>
        </authorList>
    </citation>
    <scope>NUCLEOTIDE SEQUENCE [LARGE SCALE GENOMIC DNA]</scope>
    <source>
        <strain evidence="1 4">CECT 7696</strain>
    </source>
</reference>
<evidence type="ECO:0000313" key="2">
    <source>
        <dbReference type="EMBL" id="PHO19438.1"/>
    </source>
</evidence>
<dbReference type="RefSeq" id="WP_099341254.1">
    <property type="nucleotide sequence ID" value="NZ_CP032098.1"/>
</dbReference>
<accession>A0A2G1DLQ8</accession>
<keyword evidence="3" id="KW-1185">Reference proteome</keyword>
<protein>
    <submittedName>
        <fullName evidence="2">Uncharacterized protein</fullName>
    </submittedName>
</protein>
<evidence type="ECO:0000313" key="1">
    <source>
        <dbReference type="EMBL" id="AXX92210.1"/>
    </source>
</evidence>
<evidence type="ECO:0000313" key="4">
    <source>
        <dbReference type="Proteomes" id="UP000262712"/>
    </source>
</evidence>
<name>A0A2G1DLQ8_9BACT</name>
<dbReference type="EMBL" id="NXFY01000001">
    <property type="protein sequence ID" value="PHO19438.1"/>
    <property type="molecule type" value="Genomic_DNA"/>
</dbReference>
<dbReference type="EMBL" id="CP032098">
    <property type="protein sequence ID" value="AXX92210.1"/>
    <property type="molecule type" value="Genomic_DNA"/>
</dbReference>
<dbReference type="Proteomes" id="UP000262712">
    <property type="component" value="Chromosome"/>
</dbReference>